<accession>A0A4V1QYF8</accession>
<dbReference type="InterPro" id="IPR036388">
    <property type="entry name" value="WH-like_DNA-bd_sf"/>
</dbReference>
<dbReference type="Proteomes" id="UP000293865">
    <property type="component" value="Unassembled WGS sequence"/>
</dbReference>
<dbReference type="RefSeq" id="WP_129519193.1">
    <property type="nucleotide sequence ID" value="NZ_SDPN01000002.1"/>
</dbReference>
<evidence type="ECO:0000313" key="2">
    <source>
        <dbReference type="EMBL" id="RXZ73006.1"/>
    </source>
</evidence>
<dbReference type="InterPro" id="IPR036390">
    <property type="entry name" value="WH_DNA-bd_sf"/>
</dbReference>
<sequence length="374" mass="38803">MRAFDPTAMREANSSLTLRSLYLASGPVTMTELNRTTGLSRRTIELILTDLVTEGWVEPIEPGPASGVGRPPRLYAFRPEHALVGAVQFDTHSTEALVADLSGAVLGRSRRKLTNSTNPDLTLAEARAALLAAVDESGRSLEDFRAVGVAMGGAVDDDGTVVTLVNAPRWAGVRAADALSLPAGVRVIIDNDANLAALAEGALGAATDHASFTWLLAGNRAGSGIIIDGRIHRGFRGAAGEIVEANLLGTRAMEHNPFGLLTSPDPAERAAGEAIVEGVRRGDAEAIAELDAFVAPFAQLLAVFAWTIAPPLIVLGGGLEAGADVLIPSLRAALEAAGAPAMELRGSALGREAMLQGALRVAIMSVEQELFSSA</sequence>
<comment type="similarity">
    <text evidence="1">Belongs to the ROK (NagC/XylR) family.</text>
</comment>
<dbReference type="Pfam" id="PF00480">
    <property type="entry name" value="ROK"/>
    <property type="match status" value="1"/>
</dbReference>
<dbReference type="Gene3D" id="1.10.10.10">
    <property type="entry name" value="Winged helix-like DNA-binding domain superfamily/Winged helix DNA-binding domain"/>
    <property type="match status" value="1"/>
</dbReference>
<dbReference type="SUPFAM" id="SSF46785">
    <property type="entry name" value="Winged helix' DNA-binding domain"/>
    <property type="match status" value="1"/>
</dbReference>
<dbReference type="InterPro" id="IPR000600">
    <property type="entry name" value="ROK"/>
</dbReference>
<evidence type="ECO:0000313" key="3">
    <source>
        <dbReference type="Proteomes" id="UP000293865"/>
    </source>
</evidence>
<dbReference type="PANTHER" id="PTHR18964:SF149">
    <property type="entry name" value="BIFUNCTIONAL UDP-N-ACETYLGLUCOSAMINE 2-EPIMERASE_N-ACETYLMANNOSAMINE KINASE"/>
    <property type="match status" value="1"/>
</dbReference>
<dbReference type="AlphaFoldDB" id="A0A4V1QYF8"/>
<proteinExistence type="inferred from homology"/>
<gene>
    <name evidence="2" type="ORF">ESP51_01945</name>
</gene>
<dbReference type="Gene3D" id="3.30.420.40">
    <property type="match status" value="4"/>
</dbReference>
<dbReference type="SUPFAM" id="SSF53067">
    <property type="entry name" value="Actin-like ATPase domain"/>
    <property type="match status" value="1"/>
</dbReference>
<name>A0A4V1QYF8_9MICO</name>
<reference evidence="2 3" key="1">
    <citation type="submission" date="2019-01" db="EMBL/GenBank/DDBJ databases">
        <title>Agromyces.</title>
        <authorList>
            <person name="Li J."/>
        </authorList>
    </citation>
    <scope>NUCLEOTIDE SEQUENCE [LARGE SCALE GENOMIC DNA]</scope>
    <source>
        <strain evidence="2 3">DSM 15934</strain>
    </source>
</reference>
<comment type="caution">
    <text evidence="2">The sequence shown here is derived from an EMBL/GenBank/DDBJ whole genome shotgun (WGS) entry which is preliminary data.</text>
</comment>
<dbReference type="OrthoDB" id="3523179at2"/>
<protein>
    <submittedName>
        <fullName evidence="2">ROK family protein</fullName>
    </submittedName>
</protein>
<keyword evidence="3" id="KW-1185">Reference proteome</keyword>
<dbReference type="EMBL" id="SDPN01000002">
    <property type="protein sequence ID" value="RXZ73006.1"/>
    <property type="molecule type" value="Genomic_DNA"/>
</dbReference>
<dbReference type="PANTHER" id="PTHR18964">
    <property type="entry name" value="ROK (REPRESSOR, ORF, KINASE) FAMILY"/>
    <property type="match status" value="1"/>
</dbReference>
<dbReference type="InterPro" id="IPR043129">
    <property type="entry name" value="ATPase_NBD"/>
</dbReference>
<organism evidence="2 3">
    <name type="scientific">Agromyces albus</name>
    <dbReference type="NCBI Taxonomy" id="205332"/>
    <lineage>
        <taxon>Bacteria</taxon>
        <taxon>Bacillati</taxon>
        <taxon>Actinomycetota</taxon>
        <taxon>Actinomycetes</taxon>
        <taxon>Micrococcales</taxon>
        <taxon>Microbacteriaceae</taxon>
        <taxon>Agromyces</taxon>
    </lineage>
</organism>
<evidence type="ECO:0000256" key="1">
    <source>
        <dbReference type="ARBA" id="ARBA00006479"/>
    </source>
</evidence>